<dbReference type="PANTHER" id="PTHR30255">
    <property type="entry name" value="SINGLE-STRANDED-DNA-SPECIFIC EXONUCLEASE RECJ"/>
    <property type="match status" value="1"/>
</dbReference>
<dbReference type="Gene3D" id="3.90.1640.30">
    <property type="match status" value="1"/>
</dbReference>
<accession>A0A2V5K3U8</accession>
<dbReference type="Pfam" id="PF01368">
    <property type="entry name" value="DHH"/>
    <property type="match status" value="1"/>
</dbReference>
<evidence type="ECO:0000256" key="3">
    <source>
        <dbReference type="ARBA" id="ARBA00022722"/>
    </source>
</evidence>
<dbReference type="InterPro" id="IPR041122">
    <property type="entry name" value="RecJ_OB"/>
</dbReference>
<evidence type="ECO:0000313" key="10">
    <source>
        <dbReference type="EMBL" id="PYI53322.1"/>
    </source>
</evidence>
<sequence>MLHSKARWNMNESDAAAAESLARELKLHPVVARMLVARGVTDVREAQLFLHGGNDHFHDPFLLDGMDAAVARIRSALDRGEKIRIYGDYDADGVSSTSLMVHAFRRLGADFDYYIPHRANEGYGLNANAIDLAKQSGVSLLITVDTGISAREQVAHAAGLGIDVIVTDHHEPPELLPEAVAVLNPKKPGCPYPYKQLAGVGVAFKLAHALFGTLPESLLEIAAVGTVADLMPLTGENRAIVKLGLERMQSSGYVGIVALLEASGISGKEVTATHLAYSLAPRINASGRLDHAGDAVRLLTTDDRDEADRIAFSLDELNKERQRIVEEMTQDALARMAQEEAGANANVVVVAAEGWNVGVIGIVAAKLLERFYRPVIVLGIDPETGKAKGSARSIPGFDLYRALTSCADLLDHYGGHQAAAGMTVHRDRIGEFRERLNRLAEEWLTADDFVPVQHADGEFELADVTVECIRQIESLAPFGMGNPAPRFVLNGLSVQDKRALGRERQHMKLTLADEDAAASSPPVEAIGFGKGPLLELISATAKVDVLGELGINEWNGVRKPQIVIQDMRIPHAQVFDWRGVKQAVDKFGEVTAFIREQDGERDAGPAAIVVETGSPTRLLDPDRIGCGLWALDERAGVLPLNAEARAGRFAEADDVLLLSMPDKLASLENALGHCRAKRVYVYFGDWDRDYATVPSREAFKAIYQAVLHKGSWEAGGASFLEPIRRKAGLSDGLIRFMLQVFEELEFITNADGVYRVAATPKKRDLTESPAYRSRLARTEVEQTLVYSNARQLGEWVSARLAFNPKRTMEVTG</sequence>
<feature type="domain" description="DDH" evidence="6">
    <location>
        <begin position="82"/>
        <end position="226"/>
    </location>
</feature>
<evidence type="ECO:0000256" key="5">
    <source>
        <dbReference type="ARBA" id="ARBA00022839"/>
    </source>
</evidence>
<evidence type="ECO:0000256" key="4">
    <source>
        <dbReference type="ARBA" id="ARBA00022801"/>
    </source>
</evidence>
<evidence type="ECO:0000259" key="8">
    <source>
        <dbReference type="Pfam" id="PF10141"/>
    </source>
</evidence>
<evidence type="ECO:0000256" key="2">
    <source>
        <dbReference type="ARBA" id="ARBA00019841"/>
    </source>
</evidence>
<dbReference type="AlphaFoldDB" id="A0A2V5K3U8"/>
<proteinExistence type="inferred from homology"/>
<dbReference type="EMBL" id="QJVJ01000007">
    <property type="protein sequence ID" value="PYI53322.1"/>
    <property type="molecule type" value="Genomic_DNA"/>
</dbReference>
<dbReference type="InterPro" id="IPR003156">
    <property type="entry name" value="DHHA1_dom"/>
</dbReference>
<keyword evidence="4" id="KW-0378">Hydrolase</keyword>
<dbReference type="GO" id="GO:0008409">
    <property type="term" value="F:5'-3' exonuclease activity"/>
    <property type="evidence" value="ECO:0007669"/>
    <property type="project" value="InterPro"/>
</dbReference>
<dbReference type="InterPro" id="IPR001667">
    <property type="entry name" value="DDH_dom"/>
</dbReference>
<dbReference type="OrthoDB" id="9809852at2"/>
<name>A0A2V5K3U8_9BACL</name>
<dbReference type="GO" id="GO:0006281">
    <property type="term" value="P:DNA repair"/>
    <property type="evidence" value="ECO:0007669"/>
    <property type="project" value="InterPro"/>
</dbReference>
<keyword evidence="3" id="KW-0540">Nuclease</keyword>
<comment type="similarity">
    <text evidence="1">Belongs to the RecJ family.</text>
</comment>
<dbReference type="Gene3D" id="3.10.310.30">
    <property type="match status" value="1"/>
</dbReference>
<protein>
    <recommendedName>
        <fullName evidence="2">Single-stranded-DNA-specific exonuclease RecJ</fullName>
    </recommendedName>
</protein>
<evidence type="ECO:0000256" key="1">
    <source>
        <dbReference type="ARBA" id="ARBA00005915"/>
    </source>
</evidence>
<dbReference type="InterPro" id="IPR038763">
    <property type="entry name" value="DHH_sf"/>
</dbReference>
<dbReference type="NCBIfam" id="TIGR00644">
    <property type="entry name" value="recJ"/>
    <property type="match status" value="1"/>
</dbReference>
<dbReference type="GO" id="GO:0003676">
    <property type="term" value="F:nucleic acid binding"/>
    <property type="evidence" value="ECO:0007669"/>
    <property type="project" value="InterPro"/>
</dbReference>
<feature type="domain" description="Single-stranded-DNA-specific exonuclease RecJ C-terminal" evidence="8">
    <location>
        <begin position="573"/>
        <end position="796"/>
    </location>
</feature>
<dbReference type="PANTHER" id="PTHR30255:SF2">
    <property type="entry name" value="SINGLE-STRANDED-DNA-SPECIFIC EXONUCLEASE RECJ"/>
    <property type="match status" value="1"/>
</dbReference>
<comment type="caution">
    <text evidence="10">The sequence shown here is derived from an EMBL/GenBank/DDBJ whole genome shotgun (WGS) entry which is preliminary data.</text>
</comment>
<evidence type="ECO:0000313" key="11">
    <source>
        <dbReference type="Proteomes" id="UP000247476"/>
    </source>
</evidence>
<dbReference type="SUPFAM" id="SSF64182">
    <property type="entry name" value="DHH phosphoesterases"/>
    <property type="match status" value="1"/>
</dbReference>
<evidence type="ECO:0000259" key="9">
    <source>
        <dbReference type="Pfam" id="PF17768"/>
    </source>
</evidence>
<keyword evidence="5 10" id="KW-0269">Exonuclease</keyword>
<gene>
    <name evidence="10" type="primary">recJ</name>
    <name evidence="10" type="ORF">DLM86_16170</name>
</gene>
<feature type="domain" description="RecJ OB" evidence="9">
    <location>
        <begin position="456"/>
        <end position="566"/>
    </location>
</feature>
<dbReference type="InterPro" id="IPR051673">
    <property type="entry name" value="SSDNA_exonuclease_RecJ"/>
</dbReference>
<dbReference type="Proteomes" id="UP000247476">
    <property type="component" value="Unassembled WGS sequence"/>
</dbReference>
<dbReference type="Pfam" id="PF02272">
    <property type="entry name" value="DHHA1"/>
    <property type="match status" value="1"/>
</dbReference>
<reference evidence="10 11" key="1">
    <citation type="submission" date="2018-05" db="EMBL/GenBank/DDBJ databases">
        <title>Paenibacillus flagellatus sp. nov., isolated from selenium mineral soil.</title>
        <authorList>
            <person name="Dai X."/>
        </authorList>
    </citation>
    <scope>NUCLEOTIDE SEQUENCE [LARGE SCALE GENOMIC DNA]</scope>
    <source>
        <strain evidence="10 11">DXL2</strain>
    </source>
</reference>
<organism evidence="10 11">
    <name type="scientific">Paenibacillus flagellatus</name>
    <dbReference type="NCBI Taxonomy" id="2211139"/>
    <lineage>
        <taxon>Bacteria</taxon>
        <taxon>Bacillati</taxon>
        <taxon>Bacillota</taxon>
        <taxon>Bacilli</taxon>
        <taxon>Bacillales</taxon>
        <taxon>Paenibacillaceae</taxon>
        <taxon>Paenibacillus</taxon>
    </lineage>
</organism>
<dbReference type="GO" id="GO:0006310">
    <property type="term" value="P:DNA recombination"/>
    <property type="evidence" value="ECO:0007669"/>
    <property type="project" value="InterPro"/>
</dbReference>
<evidence type="ECO:0000259" key="7">
    <source>
        <dbReference type="Pfam" id="PF02272"/>
    </source>
</evidence>
<evidence type="ECO:0000259" key="6">
    <source>
        <dbReference type="Pfam" id="PF01368"/>
    </source>
</evidence>
<dbReference type="Pfam" id="PF17768">
    <property type="entry name" value="RecJ_OB"/>
    <property type="match status" value="1"/>
</dbReference>
<keyword evidence="11" id="KW-1185">Reference proteome</keyword>
<dbReference type="InterPro" id="IPR004610">
    <property type="entry name" value="RecJ"/>
</dbReference>
<dbReference type="RefSeq" id="WP_110841095.1">
    <property type="nucleotide sequence ID" value="NZ_QJVJ01000007.1"/>
</dbReference>
<feature type="domain" description="DHHA1" evidence="7">
    <location>
        <begin position="345"/>
        <end position="441"/>
    </location>
</feature>
<dbReference type="Pfam" id="PF10141">
    <property type="entry name" value="ssDNA-exonuc_C"/>
    <property type="match status" value="1"/>
</dbReference>
<dbReference type="InterPro" id="IPR018779">
    <property type="entry name" value="RecJ_C"/>
</dbReference>